<dbReference type="VEuPathDB" id="FungiDB:BD410DRAFT_781309"/>
<dbReference type="EMBL" id="ML170157">
    <property type="protein sequence ID" value="TDL28777.1"/>
    <property type="molecule type" value="Genomic_DNA"/>
</dbReference>
<evidence type="ECO:0000256" key="4">
    <source>
        <dbReference type="ARBA" id="ARBA00023136"/>
    </source>
</evidence>
<dbReference type="PANTHER" id="PTHR23241:SF102">
    <property type="entry name" value="LD23009P"/>
    <property type="match status" value="1"/>
</dbReference>
<dbReference type="PANTHER" id="PTHR23241">
    <property type="entry name" value="LATE EMBRYOGENESIS ABUNDANT PLANTS LEA-RELATED"/>
    <property type="match status" value="1"/>
</dbReference>
<evidence type="ECO:0000313" key="7">
    <source>
        <dbReference type="EMBL" id="TDL28777.1"/>
    </source>
</evidence>
<accession>A0A4Y7QMA1</accession>
<reference evidence="7 8" key="1">
    <citation type="submission" date="2018-06" db="EMBL/GenBank/DDBJ databases">
        <title>A transcriptomic atlas of mushroom development highlights an independent origin of complex multicellularity.</title>
        <authorList>
            <consortium name="DOE Joint Genome Institute"/>
            <person name="Krizsan K."/>
            <person name="Almasi E."/>
            <person name="Merenyi Z."/>
            <person name="Sahu N."/>
            <person name="Viragh M."/>
            <person name="Koszo T."/>
            <person name="Mondo S."/>
            <person name="Kiss B."/>
            <person name="Balint B."/>
            <person name="Kues U."/>
            <person name="Barry K."/>
            <person name="Hegedus J.C."/>
            <person name="Henrissat B."/>
            <person name="Johnson J."/>
            <person name="Lipzen A."/>
            <person name="Ohm R."/>
            <person name="Nagy I."/>
            <person name="Pangilinan J."/>
            <person name="Yan J."/>
            <person name="Xiong Y."/>
            <person name="Grigoriev I.V."/>
            <person name="Hibbett D.S."/>
            <person name="Nagy L.G."/>
        </authorList>
    </citation>
    <scope>NUCLEOTIDE SEQUENCE [LARGE SCALE GENOMIC DNA]</scope>
    <source>
        <strain evidence="7 8">SZMC22713</strain>
    </source>
</reference>
<evidence type="ECO:0000256" key="3">
    <source>
        <dbReference type="ARBA" id="ARBA00022989"/>
    </source>
</evidence>
<feature type="transmembrane region" description="Helical" evidence="5">
    <location>
        <begin position="61"/>
        <end position="81"/>
    </location>
</feature>
<evidence type="ECO:0000256" key="1">
    <source>
        <dbReference type="ARBA" id="ARBA00004370"/>
    </source>
</evidence>
<dbReference type="InterPro" id="IPR053009">
    <property type="entry name" value="Xanthocillin_Biosynth-Assoc"/>
</dbReference>
<proteinExistence type="predicted"/>
<dbReference type="STRING" id="50990.A0A4Y7QMA1"/>
<evidence type="ECO:0000313" key="8">
    <source>
        <dbReference type="Proteomes" id="UP000294933"/>
    </source>
</evidence>
<evidence type="ECO:0000256" key="5">
    <source>
        <dbReference type="SAM" id="Phobius"/>
    </source>
</evidence>
<evidence type="ECO:0000259" key="6">
    <source>
        <dbReference type="Pfam" id="PF13664"/>
    </source>
</evidence>
<comment type="subcellular location">
    <subcellularLocation>
        <location evidence="1">Membrane</location>
    </subcellularLocation>
</comment>
<keyword evidence="8" id="KW-1185">Reference proteome</keyword>
<dbReference type="Proteomes" id="UP000294933">
    <property type="component" value="Unassembled WGS sequence"/>
</dbReference>
<feature type="transmembrane region" description="Helical" evidence="5">
    <location>
        <begin position="20"/>
        <end position="40"/>
    </location>
</feature>
<keyword evidence="4 5" id="KW-0472">Membrane</keyword>
<feature type="domain" description="TMEM205-like" evidence="6">
    <location>
        <begin position="24"/>
        <end position="131"/>
    </location>
</feature>
<dbReference type="InterPro" id="IPR025423">
    <property type="entry name" value="TMEM205-like"/>
</dbReference>
<dbReference type="GO" id="GO:0016020">
    <property type="term" value="C:membrane"/>
    <property type="evidence" value="ECO:0007669"/>
    <property type="project" value="UniProtKB-SubCell"/>
</dbReference>
<organism evidence="7 8">
    <name type="scientific">Rickenella mellea</name>
    <dbReference type="NCBI Taxonomy" id="50990"/>
    <lineage>
        <taxon>Eukaryota</taxon>
        <taxon>Fungi</taxon>
        <taxon>Dikarya</taxon>
        <taxon>Basidiomycota</taxon>
        <taxon>Agaricomycotina</taxon>
        <taxon>Agaricomycetes</taxon>
        <taxon>Hymenochaetales</taxon>
        <taxon>Rickenellaceae</taxon>
        <taxon>Rickenella</taxon>
    </lineage>
</organism>
<dbReference type="AlphaFoldDB" id="A0A4Y7QMA1"/>
<feature type="transmembrane region" description="Helical" evidence="5">
    <location>
        <begin position="101"/>
        <end position="121"/>
    </location>
</feature>
<dbReference type="Pfam" id="PF13664">
    <property type="entry name" value="DUF4149"/>
    <property type="match status" value="1"/>
</dbReference>
<name>A0A4Y7QMA1_9AGAM</name>
<gene>
    <name evidence="7" type="ORF">BD410DRAFT_781309</name>
</gene>
<dbReference type="OrthoDB" id="1641132at2759"/>
<keyword evidence="3 5" id="KW-1133">Transmembrane helix</keyword>
<protein>
    <recommendedName>
        <fullName evidence="6">TMEM205-like domain-containing protein</fullName>
    </recommendedName>
</protein>
<sequence length="189" mass="20873">MSSPKVLTISSVANLFSFDGAYILAFSWLFGMSFWISFFGGTIAYKTLPRQQFGTLQHRTFPIYFVISIILSGGLLAQWIATHPSVLDNFTKPTFADVAQAYALGTVFLSQAANYFVVGPMTSKVMFQRHKQEKSEGKAYNDPEVSSEMKALNVKFAALHGWSSLANLFAVIALAFHGLWIGNTGLRPN</sequence>
<feature type="transmembrane region" description="Helical" evidence="5">
    <location>
        <begin position="156"/>
        <end position="180"/>
    </location>
</feature>
<evidence type="ECO:0000256" key="2">
    <source>
        <dbReference type="ARBA" id="ARBA00022692"/>
    </source>
</evidence>
<keyword evidence="2 5" id="KW-0812">Transmembrane</keyword>